<dbReference type="AlphaFoldDB" id="A0A4Z2CW96"/>
<reference evidence="9 10" key="1">
    <citation type="submission" date="2019-03" db="EMBL/GenBank/DDBJ databases">
        <title>An improved genome assembly of the fluke Schistosoma japonicum.</title>
        <authorList>
            <person name="Hu W."/>
            <person name="Luo F."/>
            <person name="Yin M."/>
            <person name="Mo X."/>
            <person name="Sun C."/>
            <person name="Wu Q."/>
            <person name="Zhu B."/>
            <person name="Xiang M."/>
            <person name="Wang J."/>
            <person name="Wang Y."/>
            <person name="Zhang T."/>
            <person name="Xu B."/>
            <person name="Zheng H."/>
            <person name="Feng Z."/>
        </authorList>
    </citation>
    <scope>NUCLEOTIDE SEQUENCE [LARGE SCALE GENOMIC DNA]</scope>
    <source>
        <strain evidence="9">HuSjv2</strain>
        <tissue evidence="9">Worms</tissue>
    </source>
</reference>
<dbReference type="GO" id="GO:0043410">
    <property type="term" value="P:positive regulation of MAPK cascade"/>
    <property type="evidence" value="ECO:0007669"/>
    <property type="project" value="TreeGrafter"/>
</dbReference>
<dbReference type="EMBL" id="SKCS01000411">
    <property type="protein sequence ID" value="TNN08250.1"/>
    <property type="molecule type" value="Genomic_DNA"/>
</dbReference>
<evidence type="ECO:0000256" key="5">
    <source>
        <dbReference type="ARBA" id="ARBA00023136"/>
    </source>
</evidence>
<evidence type="ECO:0000256" key="3">
    <source>
        <dbReference type="ARBA" id="ARBA00022989"/>
    </source>
</evidence>
<organism evidence="9 10">
    <name type="scientific">Schistosoma japonicum</name>
    <name type="common">Blood fluke</name>
    <dbReference type="NCBI Taxonomy" id="6182"/>
    <lineage>
        <taxon>Eukaryota</taxon>
        <taxon>Metazoa</taxon>
        <taxon>Spiralia</taxon>
        <taxon>Lophotrochozoa</taxon>
        <taxon>Platyhelminthes</taxon>
        <taxon>Trematoda</taxon>
        <taxon>Digenea</taxon>
        <taxon>Strigeidida</taxon>
        <taxon>Schistosomatoidea</taxon>
        <taxon>Schistosomatidae</taxon>
        <taxon>Schistosoma</taxon>
    </lineage>
</organism>
<keyword evidence="10" id="KW-1185">Reference proteome</keyword>
<evidence type="ECO:0000256" key="1">
    <source>
        <dbReference type="ARBA" id="ARBA00004141"/>
    </source>
</evidence>
<evidence type="ECO:0000256" key="6">
    <source>
        <dbReference type="ARBA" id="ARBA00023170"/>
    </source>
</evidence>
<evidence type="ECO:0000313" key="10">
    <source>
        <dbReference type="Proteomes" id="UP000311919"/>
    </source>
</evidence>
<dbReference type="PANTHER" id="PTHR24248">
    <property type="entry name" value="ADRENERGIC RECEPTOR-RELATED G-PROTEIN COUPLED RECEPTOR"/>
    <property type="match status" value="1"/>
</dbReference>
<evidence type="ECO:0000313" key="9">
    <source>
        <dbReference type="EMBL" id="TNN08250.1"/>
    </source>
</evidence>
<dbReference type="Pfam" id="PF00001">
    <property type="entry name" value="7tm_1"/>
    <property type="match status" value="1"/>
</dbReference>
<dbReference type="Proteomes" id="UP000311919">
    <property type="component" value="Unassembled WGS sequence"/>
</dbReference>
<name>A0A4Z2CW96_SCHJA</name>
<dbReference type="PANTHER" id="PTHR24248:SF66">
    <property type="entry name" value="OCTOPAMINE RECEPTOR BETA-3R"/>
    <property type="match status" value="1"/>
</dbReference>
<evidence type="ECO:0000256" key="4">
    <source>
        <dbReference type="ARBA" id="ARBA00023040"/>
    </source>
</evidence>
<proteinExistence type="predicted"/>
<evidence type="ECO:0000256" key="7">
    <source>
        <dbReference type="ARBA" id="ARBA00023224"/>
    </source>
</evidence>
<dbReference type="STRING" id="6182.A0A4Z2CW96"/>
<sequence>IDLDEFPINYIASLAVADFLVSVFVLPFAIIRQNVGYWPFESAFLCELYISSDIFMSYLSLPPLFGVDKHVTGVGCCYISYSKEYRIYSSILAYFLPITLIGYVHIRIFCIIGERSKVFKHLKDDSKKQDVWTITSCCLPLFKCVKTSSHIKKTANQFSGQFIKVDKISTNDILLASLNETSGNYRDLADTSSYSYSSMNYFSYKKYNDHTDNRNVSIISSTELEINAPEPVNFKLKVLPIFRVPTSEHELLEQIQLNKSSSSNICFNQSNFNMTTKRYNIQSVDCTQKISTFR</sequence>
<feature type="transmembrane region" description="Helical" evidence="8">
    <location>
        <begin position="6"/>
        <end position="31"/>
    </location>
</feature>
<keyword evidence="4" id="KW-0297">G-protein coupled receptor</keyword>
<evidence type="ECO:0000256" key="2">
    <source>
        <dbReference type="ARBA" id="ARBA00022692"/>
    </source>
</evidence>
<feature type="transmembrane region" description="Helical" evidence="8">
    <location>
        <begin position="91"/>
        <end position="113"/>
    </location>
</feature>
<accession>A0A4Z2CW96</accession>
<gene>
    <name evidence="9" type="ORF">EWB00_007142</name>
</gene>
<evidence type="ECO:0000256" key="8">
    <source>
        <dbReference type="SAM" id="Phobius"/>
    </source>
</evidence>
<keyword evidence="2 8" id="KW-0812">Transmembrane</keyword>
<dbReference type="OrthoDB" id="5955450at2759"/>
<dbReference type="Gene3D" id="1.20.1070.10">
    <property type="entry name" value="Rhodopsin 7-helix transmembrane proteins"/>
    <property type="match status" value="2"/>
</dbReference>
<keyword evidence="3 8" id="KW-1133">Transmembrane helix</keyword>
<dbReference type="InterPro" id="IPR000276">
    <property type="entry name" value="GPCR_Rhodpsn"/>
</dbReference>
<keyword evidence="6 9" id="KW-0675">Receptor</keyword>
<dbReference type="GO" id="GO:0005886">
    <property type="term" value="C:plasma membrane"/>
    <property type="evidence" value="ECO:0007669"/>
    <property type="project" value="TreeGrafter"/>
</dbReference>
<dbReference type="PRINTS" id="PR00237">
    <property type="entry name" value="GPCRRHODOPSN"/>
</dbReference>
<comment type="caution">
    <text evidence="9">The sequence shown here is derived from an EMBL/GenBank/DDBJ whole genome shotgun (WGS) entry which is preliminary data.</text>
</comment>
<protein>
    <submittedName>
        <fullName evidence="9">D(2) dopamine receptor A</fullName>
    </submittedName>
</protein>
<dbReference type="SUPFAM" id="SSF81321">
    <property type="entry name" value="Family A G protein-coupled receptor-like"/>
    <property type="match status" value="1"/>
</dbReference>
<dbReference type="GO" id="GO:0004930">
    <property type="term" value="F:G protein-coupled receptor activity"/>
    <property type="evidence" value="ECO:0007669"/>
    <property type="project" value="UniProtKB-KW"/>
</dbReference>
<feature type="non-terminal residue" evidence="9">
    <location>
        <position position="1"/>
    </location>
</feature>
<dbReference type="GO" id="GO:0071880">
    <property type="term" value="P:adenylate cyclase-activating adrenergic receptor signaling pathway"/>
    <property type="evidence" value="ECO:0007669"/>
    <property type="project" value="TreeGrafter"/>
</dbReference>
<comment type="subcellular location">
    <subcellularLocation>
        <location evidence="1">Membrane</location>
        <topology evidence="1">Multi-pass membrane protein</topology>
    </subcellularLocation>
</comment>
<keyword evidence="7" id="KW-0807">Transducer</keyword>
<keyword evidence="5 8" id="KW-0472">Membrane</keyword>